<accession>A0AB34FPS9</accession>
<dbReference type="InterPro" id="IPR024983">
    <property type="entry name" value="CHAT_dom"/>
</dbReference>
<keyword evidence="3" id="KW-1185">Reference proteome</keyword>
<dbReference type="Proteomes" id="UP001163105">
    <property type="component" value="Unassembled WGS sequence"/>
</dbReference>
<protein>
    <submittedName>
        <fullName evidence="2">Separin</fullName>
    </submittedName>
</protein>
<organism evidence="2 3">
    <name type="scientific">Purpureocillium lavendulum</name>
    <dbReference type="NCBI Taxonomy" id="1247861"/>
    <lineage>
        <taxon>Eukaryota</taxon>
        <taxon>Fungi</taxon>
        <taxon>Dikarya</taxon>
        <taxon>Ascomycota</taxon>
        <taxon>Pezizomycotina</taxon>
        <taxon>Sordariomycetes</taxon>
        <taxon>Hypocreomycetidae</taxon>
        <taxon>Hypocreales</taxon>
        <taxon>Ophiocordycipitaceae</taxon>
        <taxon>Purpureocillium</taxon>
    </lineage>
</organism>
<feature type="domain" description="CHAT" evidence="1">
    <location>
        <begin position="126"/>
        <end position="395"/>
    </location>
</feature>
<sequence>MQRAMGMDICFHTGRFEDAWKWTEYAKARAFSEEIRLQGLDSDATSVAPPTPNDGIIVPSAEESALLVHWTLVGDAVYLVTCRRGVEFHMFKLGISVSSVDQWCQAVIATQEDFTDEETAEDLLSELSELCAPLYDQAISDPDELLILCPTATLFKIPLHAIPVKGVPLLERNPIVYTHSFAVLDHCLRPAVPLGGFNEAGLAFMGNPTADTPAGEHSVKTLAEHFTANCVTGNEATKQRFCSLASTTRLIHFHGHVRAHYHAKQNAMLLAHGEELKAMEVFGLDLRISRPAVILIGCGSGTERLATGDEPIGFISAFLHAGASTVLATLWPISDGLSGAAFSERFYATGEGQDGSGSRQALDFARRLRVAALHIRAQPETAAPYFWAGFVLYGNWKCLFA</sequence>
<dbReference type="EMBL" id="JAQHRD010000006">
    <property type="protein sequence ID" value="KAJ6440190.1"/>
    <property type="molecule type" value="Genomic_DNA"/>
</dbReference>
<evidence type="ECO:0000313" key="3">
    <source>
        <dbReference type="Proteomes" id="UP001163105"/>
    </source>
</evidence>
<dbReference type="Pfam" id="PF12770">
    <property type="entry name" value="CHAT"/>
    <property type="match status" value="1"/>
</dbReference>
<evidence type="ECO:0000259" key="1">
    <source>
        <dbReference type="Pfam" id="PF12770"/>
    </source>
</evidence>
<name>A0AB34FPS9_9HYPO</name>
<gene>
    <name evidence="2" type="ORF">O9K51_08081</name>
</gene>
<reference evidence="2" key="1">
    <citation type="submission" date="2023-01" db="EMBL/GenBank/DDBJ databases">
        <title>The growth and conidiation of Purpureocillium lavendulum are regulated by nitrogen source and histone H3K14 acetylation.</title>
        <authorList>
            <person name="Tang P."/>
            <person name="Han J."/>
            <person name="Zhang C."/>
            <person name="Tang P."/>
            <person name="Qi F."/>
            <person name="Zhang K."/>
            <person name="Liang L."/>
        </authorList>
    </citation>
    <scope>NUCLEOTIDE SEQUENCE</scope>
    <source>
        <strain evidence="2">YMF1.00683</strain>
    </source>
</reference>
<evidence type="ECO:0000313" key="2">
    <source>
        <dbReference type="EMBL" id="KAJ6440190.1"/>
    </source>
</evidence>
<dbReference type="AlphaFoldDB" id="A0AB34FPS9"/>
<comment type="caution">
    <text evidence="2">The sequence shown here is derived from an EMBL/GenBank/DDBJ whole genome shotgun (WGS) entry which is preliminary data.</text>
</comment>
<proteinExistence type="predicted"/>